<dbReference type="SUPFAM" id="SSF52540">
    <property type="entry name" value="P-loop containing nucleoside triphosphate hydrolases"/>
    <property type="match status" value="1"/>
</dbReference>
<dbReference type="GO" id="GO:0051539">
    <property type="term" value="F:4 iron, 4 sulfur cluster binding"/>
    <property type="evidence" value="ECO:0007669"/>
    <property type="project" value="UniProtKB-KW"/>
</dbReference>
<feature type="domain" description="Selenoprotein F/M" evidence="17">
    <location>
        <begin position="70"/>
        <end position="117"/>
    </location>
</feature>
<evidence type="ECO:0000256" key="14">
    <source>
        <dbReference type="ARBA" id="ARBA00069083"/>
    </source>
</evidence>
<keyword evidence="10" id="KW-0411">Iron-sulfur</keyword>
<feature type="signal peptide" evidence="16">
    <location>
        <begin position="1"/>
        <end position="22"/>
    </location>
</feature>
<dbReference type="InterPro" id="IPR027417">
    <property type="entry name" value="P-loop_NTPase"/>
</dbReference>
<evidence type="ECO:0000256" key="16">
    <source>
        <dbReference type="SAM" id="SignalP"/>
    </source>
</evidence>
<evidence type="ECO:0000256" key="8">
    <source>
        <dbReference type="ARBA" id="ARBA00022946"/>
    </source>
</evidence>
<evidence type="ECO:0000256" key="2">
    <source>
        <dbReference type="ARBA" id="ARBA00004173"/>
    </source>
</evidence>
<evidence type="ECO:0000256" key="4">
    <source>
        <dbReference type="ARBA" id="ARBA00022485"/>
    </source>
</evidence>
<comment type="similarity">
    <text evidence="3">Belongs to the selenoprotein M/F family.</text>
</comment>
<dbReference type="FunFam" id="3.40.50.300:FF:000709">
    <property type="entry name" value="Iron-sulfur protein NUBPL isoform X1"/>
    <property type="match status" value="1"/>
</dbReference>
<evidence type="ECO:0000256" key="12">
    <source>
        <dbReference type="ARBA" id="ARBA00024036"/>
    </source>
</evidence>
<keyword evidence="11" id="KW-0496">Mitochondrion</keyword>
<evidence type="ECO:0000256" key="9">
    <source>
        <dbReference type="ARBA" id="ARBA00023004"/>
    </source>
</evidence>
<dbReference type="GO" id="GO:0046872">
    <property type="term" value="F:metal ion binding"/>
    <property type="evidence" value="ECO:0007669"/>
    <property type="project" value="UniProtKB-KW"/>
</dbReference>
<dbReference type="SUPFAM" id="SSF52833">
    <property type="entry name" value="Thioredoxin-like"/>
    <property type="match status" value="1"/>
</dbReference>
<evidence type="ECO:0000256" key="1">
    <source>
        <dbReference type="ARBA" id="ARBA00001966"/>
    </source>
</evidence>
<dbReference type="HAMAP" id="MF_02040">
    <property type="entry name" value="Mrp_NBP35"/>
    <property type="match status" value="1"/>
</dbReference>
<dbReference type="InterPro" id="IPR033756">
    <property type="entry name" value="YlxH/NBP35"/>
</dbReference>
<keyword evidence="9" id="KW-0408">Iron</keyword>
<dbReference type="GO" id="GO:0005759">
    <property type="term" value="C:mitochondrial matrix"/>
    <property type="evidence" value="ECO:0007669"/>
    <property type="project" value="UniProtKB-ARBA"/>
</dbReference>
<dbReference type="InterPro" id="IPR038219">
    <property type="entry name" value="Sep15/SelM_sf"/>
</dbReference>
<evidence type="ECO:0000313" key="19">
    <source>
        <dbReference type="WBParaSite" id="TMUE_3000013650.1"/>
    </source>
</evidence>
<keyword evidence="8" id="KW-0809">Transit peptide</keyword>
<dbReference type="InterPro" id="IPR014912">
    <property type="entry name" value="Sep15_SelM_dom"/>
</dbReference>
<feature type="chain" id="PRO_5024303292" description="Iron-sulfur cluster transfer protein NUBPL" evidence="16">
    <location>
        <begin position="23"/>
        <end position="420"/>
    </location>
</feature>
<evidence type="ECO:0000256" key="7">
    <source>
        <dbReference type="ARBA" id="ARBA00022840"/>
    </source>
</evidence>
<organism evidence="18 19">
    <name type="scientific">Trichuris muris</name>
    <name type="common">Mouse whipworm</name>
    <dbReference type="NCBI Taxonomy" id="70415"/>
    <lineage>
        <taxon>Eukaryota</taxon>
        <taxon>Metazoa</taxon>
        <taxon>Ecdysozoa</taxon>
        <taxon>Nematoda</taxon>
        <taxon>Enoplea</taxon>
        <taxon>Dorylaimia</taxon>
        <taxon>Trichinellida</taxon>
        <taxon>Trichuridae</taxon>
        <taxon>Trichuris</taxon>
    </lineage>
</organism>
<dbReference type="GO" id="GO:0016226">
    <property type="term" value="P:iron-sulfur cluster assembly"/>
    <property type="evidence" value="ECO:0007669"/>
    <property type="project" value="InterPro"/>
</dbReference>
<dbReference type="Gene3D" id="3.40.50.300">
    <property type="entry name" value="P-loop containing nucleotide triphosphate hydrolases"/>
    <property type="match status" value="1"/>
</dbReference>
<keyword evidence="7" id="KW-0067">ATP-binding</keyword>
<dbReference type="InterPro" id="IPR036249">
    <property type="entry name" value="Thioredoxin-like_sf"/>
</dbReference>
<evidence type="ECO:0000256" key="6">
    <source>
        <dbReference type="ARBA" id="ARBA00022741"/>
    </source>
</evidence>
<evidence type="ECO:0000256" key="3">
    <source>
        <dbReference type="ARBA" id="ARBA00005742"/>
    </source>
</evidence>
<dbReference type="GO" id="GO:0032981">
    <property type="term" value="P:mitochondrial respiratory chain complex I assembly"/>
    <property type="evidence" value="ECO:0007669"/>
    <property type="project" value="TreeGrafter"/>
</dbReference>
<keyword evidence="4" id="KW-0004">4Fe-4S</keyword>
<dbReference type="CDD" id="cd02037">
    <property type="entry name" value="Mrp_NBP35"/>
    <property type="match status" value="1"/>
</dbReference>
<keyword evidence="6" id="KW-0547">Nucleotide-binding</keyword>
<reference evidence="19" key="1">
    <citation type="submission" date="2019-12" db="UniProtKB">
        <authorList>
            <consortium name="WormBaseParasite"/>
        </authorList>
    </citation>
    <scope>IDENTIFICATION</scope>
</reference>
<sequence length="420" mass="45658">MLLGVVLTQVAISLQLVVQSLCAWTAEECRDAGFTVSLLCSSCDDLAQFKLDALEPACRQCCRKEVGDSVRKYPRAIQAFVTSPRVKDWPGLRVQYVRGADPTIKLYDEDGNLAETLDKLAVSFYYDGHPLKSKDRDEPDVAMTGSSFVLRSIAKSLPTKLPIAGVKRVILVASAKGGVGKSTIAVNLAVAMQQRNPSSAIGLLDADVFGPSIPRMMNMSGQPEVNEKKIILPPVRFGVKCMSMGLLVDRDQPIVWRGLMVMSAINTLLRKVRWGPLDCLVVDMPPGTGDTQLSIVQNIPVDGVLLVSTPQDVALNDARKGAEMFRKVGTRIIGLVENMATFLCPHCDQETRLYGSDVQLKEFADELGIDVLGSLPFEVGVVQCCDSGTPIVLAKPDSASAKVFTYIAHKVDEALEQFSR</sequence>
<evidence type="ECO:0000256" key="10">
    <source>
        <dbReference type="ARBA" id="ARBA00023014"/>
    </source>
</evidence>
<keyword evidence="18" id="KW-1185">Reference proteome</keyword>
<evidence type="ECO:0000256" key="5">
    <source>
        <dbReference type="ARBA" id="ARBA00022723"/>
    </source>
</evidence>
<dbReference type="AlphaFoldDB" id="A0A5S6R2E4"/>
<comment type="similarity">
    <text evidence="12">Belongs to the Mrp/NBP35 ATP-binding proteins family.</text>
</comment>
<proteinExistence type="inferred from homology"/>
<dbReference type="WBParaSite" id="TMUE_3000013650.1">
    <property type="protein sequence ID" value="TMUE_3000013650.1"/>
    <property type="gene ID" value="WBGene00291174"/>
</dbReference>
<evidence type="ECO:0000259" key="17">
    <source>
        <dbReference type="Pfam" id="PF08806"/>
    </source>
</evidence>
<comment type="subcellular location">
    <subcellularLocation>
        <location evidence="2">Mitochondrion</location>
    </subcellularLocation>
</comment>
<dbReference type="GO" id="GO:0005524">
    <property type="term" value="F:ATP binding"/>
    <property type="evidence" value="ECO:0007669"/>
    <property type="project" value="UniProtKB-KW"/>
</dbReference>
<comment type="function">
    <text evidence="13">Iron-sulfur cluster transfer protein involved in the assembly of the mitochondrial membrane respiratory chain NADH dehydrogenase (Complex I). May deliver one or more Fe-S clusters to complex I subunits.</text>
</comment>
<evidence type="ECO:0000256" key="11">
    <source>
        <dbReference type="ARBA" id="ARBA00023128"/>
    </source>
</evidence>
<keyword evidence="16" id="KW-0732">Signal</keyword>
<dbReference type="Pfam" id="PF08806">
    <property type="entry name" value="Sep15_SelM"/>
    <property type="match status" value="1"/>
</dbReference>
<protein>
    <recommendedName>
        <fullName evidence="14">Iron-sulfur cluster transfer protein NUBPL</fullName>
    </recommendedName>
    <alternativeName>
        <fullName evidence="15">Nucleotide-binding protein-like</fullName>
    </alternativeName>
</protein>
<dbReference type="InterPro" id="IPR044304">
    <property type="entry name" value="NUBPL-like"/>
</dbReference>
<dbReference type="InterPro" id="IPR019591">
    <property type="entry name" value="Mrp/NBP35_ATP-bd"/>
</dbReference>
<dbReference type="PANTHER" id="PTHR42961">
    <property type="entry name" value="IRON-SULFUR PROTEIN NUBPL"/>
    <property type="match status" value="1"/>
</dbReference>
<accession>A0A5S6R2E4</accession>
<dbReference type="Pfam" id="PF10609">
    <property type="entry name" value="ParA"/>
    <property type="match status" value="1"/>
</dbReference>
<evidence type="ECO:0000256" key="13">
    <source>
        <dbReference type="ARBA" id="ARBA00056637"/>
    </source>
</evidence>
<dbReference type="Proteomes" id="UP000046395">
    <property type="component" value="Unassembled WGS sequence"/>
</dbReference>
<dbReference type="PANTHER" id="PTHR42961:SF2">
    <property type="entry name" value="IRON-SULFUR PROTEIN NUBPL"/>
    <property type="match status" value="1"/>
</dbReference>
<evidence type="ECO:0000256" key="15">
    <source>
        <dbReference type="ARBA" id="ARBA00081370"/>
    </source>
</evidence>
<comment type="cofactor">
    <cofactor evidence="1">
        <name>[4Fe-4S] cluster</name>
        <dbReference type="ChEBI" id="CHEBI:49883"/>
    </cofactor>
</comment>
<keyword evidence="5" id="KW-0479">Metal-binding</keyword>
<evidence type="ECO:0000313" key="18">
    <source>
        <dbReference type="Proteomes" id="UP000046395"/>
    </source>
</evidence>
<name>A0A5S6R2E4_TRIMR</name>
<dbReference type="STRING" id="70415.A0A5S6R2E4"/>
<dbReference type="GO" id="GO:0140663">
    <property type="term" value="F:ATP-dependent FeS chaperone activity"/>
    <property type="evidence" value="ECO:0007669"/>
    <property type="project" value="InterPro"/>
</dbReference>
<dbReference type="Gene3D" id="3.40.30.50">
    <property type="entry name" value="Sep15/SelM thioredoxin-like domain, active-site redox motif"/>
    <property type="match status" value="1"/>
</dbReference>